<name>I0Z8B7_COCSC</name>
<feature type="non-terminal residue" evidence="7">
    <location>
        <position position="1"/>
    </location>
</feature>
<dbReference type="Gene3D" id="3.30.730.10">
    <property type="entry name" value="AP2/ERF domain"/>
    <property type="match status" value="2"/>
</dbReference>
<dbReference type="SUPFAM" id="SSF54171">
    <property type="entry name" value="DNA-binding domain"/>
    <property type="match status" value="2"/>
</dbReference>
<keyword evidence="4" id="KW-0804">Transcription</keyword>
<keyword evidence="3" id="KW-0238">DNA-binding</keyword>
<dbReference type="Proteomes" id="UP000007264">
    <property type="component" value="Unassembled WGS sequence"/>
</dbReference>
<feature type="domain" description="AP2/ERF" evidence="6">
    <location>
        <begin position="3"/>
        <end position="59"/>
    </location>
</feature>
<feature type="non-terminal residue" evidence="7">
    <location>
        <position position="151"/>
    </location>
</feature>
<gene>
    <name evidence="7" type="ORF">COCSUDRAFT_10804</name>
</gene>
<dbReference type="Pfam" id="PF00847">
    <property type="entry name" value="AP2"/>
    <property type="match status" value="1"/>
</dbReference>
<evidence type="ECO:0000256" key="5">
    <source>
        <dbReference type="ARBA" id="ARBA00023242"/>
    </source>
</evidence>
<dbReference type="PROSITE" id="PS51032">
    <property type="entry name" value="AP2_ERF"/>
    <property type="match status" value="2"/>
</dbReference>
<dbReference type="GO" id="GO:0003677">
    <property type="term" value="F:DNA binding"/>
    <property type="evidence" value="ECO:0007669"/>
    <property type="project" value="UniProtKB-KW"/>
</dbReference>
<accession>I0Z8B7</accession>
<evidence type="ECO:0000256" key="1">
    <source>
        <dbReference type="ARBA" id="ARBA00004123"/>
    </source>
</evidence>
<evidence type="ECO:0000256" key="3">
    <source>
        <dbReference type="ARBA" id="ARBA00023125"/>
    </source>
</evidence>
<dbReference type="EMBL" id="AGSI01000002">
    <property type="protein sequence ID" value="EIE26886.1"/>
    <property type="molecule type" value="Genomic_DNA"/>
</dbReference>
<feature type="domain" description="AP2/ERF" evidence="6">
    <location>
        <begin position="95"/>
        <end position="151"/>
    </location>
</feature>
<evidence type="ECO:0000313" key="7">
    <source>
        <dbReference type="EMBL" id="EIE26886.1"/>
    </source>
</evidence>
<dbReference type="PANTHER" id="PTHR32467:SF90">
    <property type="entry name" value="AP2-LIKE ETHYLENE-RESPONSIVE TRANSCRIPTION FACTOR AIL1"/>
    <property type="match status" value="1"/>
</dbReference>
<dbReference type="GO" id="GO:0003700">
    <property type="term" value="F:DNA-binding transcription factor activity"/>
    <property type="evidence" value="ECO:0007669"/>
    <property type="project" value="InterPro"/>
</dbReference>
<keyword evidence="2" id="KW-0805">Transcription regulation</keyword>
<keyword evidence="8" id="KW-1185">Reference proteome</keyword>
<sequence length="151" mass="17125">SSKYRGVTRHRRTKRWEAHIWDDKKQVYLGGFDVEEHAGKAHDVMALKCRGPNSPLNFAQEEYDELLPMLPSLTKDEVVLLLRRQSKGFAKGTSKYRGVVKQRSGKWDGRMGQYPKRKYMYVGVYGGIDEGAAAYERTAGESNSGHSVSNL</sequence>
<evidence type="ECO:0000313" key="8">
    <source>
        <dbReference type="Proteomes" id="UP000007264"/>
    </source>
</evidence>
<reference evidence="7 8" key="1">
    <citation type="journal article" date="2012" name="Genome Biol.">
        <title>The genome of the polar eukaryotic microalga coccomyxa subellipsoidea reveals traits of cold adaptation.</title>
        <authorList>
            <person name="Blanc G."/>
            <person name="Agarkova I."/>
            <person name="Grimwood J."/>
            <person name="Kuo A."/>
            <person name="Brueggeman A."/>
            <person name="Dunigan D."/>
            <person name="Gurnon J."/>
            <person name="Ladunga I."/>
            <person name="Lindquist E."/>
            <person name="Lucas S."/>
            <person name="Pangilinan J."/>
            <person name="Proschold T."/>
            <person name="Salamov A."/>
            <person name="Schmutz J."/>
            <person name="Weeks D."/>
            <person name="Yamada T."/>
            <person name="Claverie J.M."/>
            <person name="Grigoriev I."/>
            <person name="Van Etten J."/>
            <person name="Lomsadze A."/>
            <person name="Borodovsky M."/>
        </authorList>
    </citation>
    <scope>NUCLEOTIDE SEQUENCE [LARGE SCALE GENOMIC DNA]</scope>
    <source>
        <strain evidence="7 8">C-169</strain>
    </source>
</reference>
<keyword evidence="5" id="KW-0539">Nucleus</keyword>
<dbReference type="PANTHER" id="PTHR32467">
    <property type="entry name" value="AP2-LIKE ETHYLENE-RESPONSIVE TRANSCRIPTION FACTOR"/>
    <property type="match status" value="1"/>
</dbReference>
<evidence type="ECO:0000256" key="2">
    <source>
        <dbReference type="ARBA" id="ARBA00023015"/>
    </source>
</evidence>
<evidence type="ECO:0000259" key="6">
    <source>
        <dbReference type="PROSITE" id="PS51032"/>
    </source>
</evidence>
<comment type="subcellular location">
    <subcellularLocation>
        <location evidence="1">Nucleus</location>
    </subcellularLocation>
</comment>
<dbReference type="STRING" id="574566.I0Z8B7"/>
<protein>
    <submittedName>
        <fullName evidence="7">AP2-domain-containing protein</fullName>
    </submittedName>
</protein>
<proteinExistence type="predicted"/>
<evidence type="ECO:0000256" key="4">
    <source>
        <dbReference type="ARBA" id="ARBA00023163"/>
    </source>
</evidence>
<dbReference type="SMART" id="SM00380">
    <property type="entry name" value="AP2"/>
    <property type="match status" value="2"/>
</dbReference>
<dbReference type="GO" id="GO:0005634">
    <property type="term" value="C:nucleus"/>
    <property type="evidence" value="ECO:0007669"/>
    <property type="project" value="UniProtKB-SubCell"/>
</dbReference>
<dbReference type="GeneID" id="17044895"/>
<dbReference type="InterPro" id="IPR036955">
    <property type="entry name" value="AP2/ERF_dom_sf"/>
</dbReference>
<dbReference type="RefSeq" id="XP_005651430.1">
    <property type="nucleotide sequence ID" value="XM_005651373.1"/>
</dbReference>
<comment type="caution">
    <text evidence="7">The sequence shown here is derived from an EMBL/GenBank/DDBJ whole genome shotgun (WGS) entry which is preliminary data.</text>
</comment>
<dbReference type="InterPro" id="IPR001471">
    <property type="entry name" value="AP2/ERF_dom"/>
</dbReference>
<dbReference type="CDD" id="cd00018">
    <property type="entry name" value="AP2"/>
    <property type="match status" value="1"/>
</dbReference>
<organism evidence="7 8">
    <name type="scientific">Coccomyxa subellipsoidea (strain C-169)</name>
    <name type="common">Green microalga</name>
    <dbReference type="NCBI Taxonomy" id="574566"/>
    <lineage>
        <taxon>Eukaryota</taxon>
        <taxon>Viridiplantae</taxon>
        <taxon>Chlorophyta</taxon>
        <taxon>core chlorophytes</taxon>
        <taxon>Trebouxiophyceae</taxon>
        <taxon>Trebouxiophyceae incertae sedis</taxon>
        <taxon>Coccomyxaceae</taxon>
        <taxon>Coccomyxa</taxon>
        <taxon>Coccomyxa subellipsoidea</taxon>
    </lineage>
</organism>
<dbReference type="AlphaFoldDB" id="I0Z8B7"/>
<dbReference type="OrthoDB" id="515794at2759"/>
<dbReference type="KEGG" id="csl:COCSUDRAFT_10804"/>
<dbReference type="InterPro" id="IPR016177">
    <property type="entry name" value="DNA-bd_dom_sf"/>
</dbReference>